<keyword evidence="4 6" id="KW-1133">Transmembrane helix</keyword>
<evidence type="ECO:0000256" key="6">
    <source>
        <dbReference type="SAM" id="Phobius"/>
    </source>
</evidence>
<feature type="domain" description="Cardiolipin synthase N-terminal" evidence="8">
    <location>
        <begin position="22"/>
        <end position="65"/>
    </location>
</feature>
<feature type="signal peptide" evidence="7">
    <location>
        <begin position="1"/>
        <end position="24"/>
    </location>
</feature>
<feature type="chain" id="PRO_5028975180" description="Cardiolipin synthase N-terminal domain-containing protein" evidence="7">
    <location>
        <begin position="25"/>
        <end position="75"/>
    </location>
</feature>
<sequence length="75" mass="8240">MKKRLSRGQRVTVTALTAAQLALAAAAATDLARRPSSDIRGPKFLWSLAIPINWVGPIAYFTLGRVNPRELPRLK</sequence>
<keyword evidence="3 6" id="KW-0812">Transmembrane</keyword>
<dbReference type="EMBL" id="WBKA01000001">
    <property type="protein sequence ID" value="KAB1633839.1"/>
    <property type="molecule type" value="Genomic_DNA"/>
</dbReference>
<reference evidence="9 10" key="1">
    <citation type="submission" date="2019-09" db="EMBL/GenBank/DDBJ databases">
        <title>Phylogeny of genus Pseudoclavibacter and closely related genus.</title>
        <authorList>
            <person name="Li Y."/>
        </authorList>
    </citation>
    <scope>NUCLEOTIDE SEQUENCE [LARGE SCALE GENOMIC DNA]</scope>
    <source>
        <strain evidence="9 10">JCM 16921</strain>
    </source>
</reference>
<dbReference type="GO" id="GO:0005886">
    <property type="term" value="C:plasma membrane"/>
    <property type="evidence" value="ECO:0007669"/>
    <property type="project" value="UniProtKB-SubCell"/>
</dbReference>
<keyword evidence="2" id="KW-1003">Cell membrane</keyword>
<comment type="caution">
    <text evidence="9">The sequence shown here is derived from an EMBL/GenBank/DDBJ whole genome shotgun (WGS) entry which is preliminary data.</text>
</comment>
<comment type="subcellular location">
    <subcellularLocation>
        <location evidence="1">Cell membrane</location>
        <topology evidence="1">Multi-pass membrane protein</topology>
    </subcellularLocation>
</comment>
<dbReference type="OrthoDB" id="5125307at2"/>
<gene>
    <name evidence="9" type="ORF">F8O02_01365</name>
</gene>
<keyword evidence="5 6" id="KW-0472">Membrane</keyword>
<evidence type="ECO:0000256" key="7">
    <source>
        <dbReference type="SAM" id="SignalP"/>
    </source>
</evidence>
<evidence type="ECO:0000256" key="3">
    <source>
        <dbReference type="ARBA" id="ARBA00022692"/>
    </source>
</evidence>
<protein>
    <recommendedName>
        <fullName evidence="8">Cardiolipin synthase N-terminal domain-containing protein</fullName>
    </recommendedName>
</protein>
<accession>A0A7C8FVC2</accession>
<organism evidence="9 10">
    <name type="scientific">Pseudoclavibacter caeni</name>
    <dbReference type="NCBI Taxonomy" id="908846"/>
    <lineage>
        <taxon>Bacteria</taxon>
        <taxon>Bacillati</taxon>
        <taxon>Actinomycetota</taxon>
        <taxon>Actinomycetes</taxon>
        <taxon>Micrococcales</taxon>
        <taxon>Microbacteriaceae</taxon>
        <taxon>Pseudoclavibacter</taxon>
    </lineage>
</organism>
<keyword evidence="7" id="KW-0732">Signal</keyword>
<dbReference type="AlphaFoldDB" id="A0A7C8FVC2"/>
<dbReference type="Pfam" id="PF13396">
    <property type="entry name" value="PLDc_N"/>
    <property type="match status" value="1"/>
</dbReference>
<evidence type="ECO:0000256" key="5">
    <source>
        <dbReference type="ARBA" id="ARBA00023136"/>
    </source>
</evidence>
<name>A0A7C8FVC2_9MICO</name>
<evidence type="ECO:0000313" key="9">
    <source>
        <dbReference type="EMBL" id="KAB1633839.1"/>
    </source>
</evidence>
<proteinExistence type="predicted"/>
<feature type="transmembrane region" description="Helical" evidence="6">
    <location>
        <begin position="44"/>
        <end position="63"/>
    </location>
</feature>
<evidence type="ECO:0000313" key="10">
    <source>
        <dbReference type="Proteomes" id="UP000481339"/>
    </source>
</evidence>
<dbReference type="Proteomes" id="UP000481339">
    <property type="component" value="Unassembled WGS sequence"/>
</dbReference>
<keyword evidence="10" id="KW-1185">Reference proteome</keyword>
<evidence type="ECO:0000259" key="8">
    <source>
        <dbReference type="Pfam" id="PF13396"/>
    </source>
</evidence>
<evidence type="ECO:0000256" key="2">
    <source>
        <dbReference type="ARBA" id="ARBA00022475"/>
    </source>
</evidence>
<evidence type="ECO:0000256" key="1">
    <source>
        <dbReference type="ARBA" id="ARBA00004651"/>
    </source>
</evidence>
<dbReference type="InterPro" id="IPR027379">
    <property type="entry name" value="CLS_N"/>
</dbReference>
<evidence type="ECO:0000256" key="4">
    <source>
        <dbReference type="ARBA" id="ARBA00022989"/>
    </source>
</evidence>